<sequence>SVSCSRDEDSTTFYFNKFQNSRISFNKKVLRVEEKNNKVYIHCSDTTIYEGDVVVGADGAYSGVRQLLYRQLLYRQLNGQGLLPKDDLKPMSAEYACMVGVAEPQDPEKYLQLKAKRVQENASALLNVHDNQVGWTLGTQLSDAEAKALQFRNSEWGPESNEAMIKEFENEPCPWGGTMGNLIKATSRGNGCTCTRGHPRPHVVAKGKANRQGRRKAIAVNGDVTDLAFPERLVEETVKAFGKINIIVNNAGYTFDSMIHKTTDKQYQLMLDVHNISSTSGLHGNIGQANYATAKAGIVGLTKTIAKEWGPFGENGETIDVDGQKIPLGIPMGVKKEAPPPAVVFADTPLKRAGHVEEAAGSVLLLCSPFASYIAGHTLEVTGGKGI</sequence>
<dbReference type="Pfam" id="PF13561">
    <property type="entry name" value="adh_short_C2"/>
    <property type="match status" value="1"/>
</dbReference>
<dbReference type="PANTHER" id="PTHR42879:SF2">
    <property type="entry name" value="3-OXOACYL-[ACYL-CARRIER-PROTEIN] REDUCTASE FABG"/>
    <property type="match status" value="1"/>
</dbReference>
<dbReference type="PRINTS" id="PR00080">
    <property type="entry name" value="SDRFAMILY"/>
</dbReference>
<comment type="similarity">
    <text evidence="1 5">Belongs to the short-chain dehydrogenases/reductases (SDR) family.</text>
</comment>
<evidence type="ECO:0000256" key="1">
    <source>
        <dbReference type="ARBA" id="ARBA00006484"/>
    </source>
</evidence>
<evidence type="ECO:0000256" key="4">
    <source>
        <dbReference type="ARBA" id="ARBA00048508"/>
    </source>
</evidence>
<protein>
    <recommendedName>
        <fullName evidence="2">3-oxoacyl-[acyl-carrier-protein] reductase</fullName>
        <ecNumber evidence="2">1.1.1.100</ecNumber>
    </recommendedName>
</protein>
<keyword evidence="3" id="KW-0521">NADP</keyword>
<dbReference type="InterPro" id="IPR002347">
    <property type="entry name" value="SDR_fam"/>
</dbReference>
<dbReference type="Gene3D" id="3.50.50.60">
    <property type="entry name" value="FAD/NAD(P)-binding domain"/>
    <property type="match status" value="1"/>
</dbReference>
<dbReference type="GO" id="GO:0004177">
    <property type="term" value="F:aminopeptidase activity"/>
    <property type="evidence" value="ECO:0007669"/>
    <property type="project" value="UniProtKB-KW"/>
</dbReference>
<organism evidence="6 7">
    <name type="scientific">Modicella reniformis</name>
    <dbReference type="NCBI Taxonomy" id="1440133"/>
    <lineage>
        <taxon>Eukaryota</taxon>
        <taxon>Fungi</taxon>
        <taxon>Fungi incertae sedis</taxon>
        <taxon>Mucoromycota</taxon>
        <taxon>Mortierellomycotina</taxon>
        <taxon>Mortierellomycetes</taxon>
        <taxon>Mortierellales</taxon>
        <taxon>Mortierellaceae</taxon>
        <taxon>Modicella</taxon>
    </lineage>
</organism>
<comment type="catalytic activity">
    <reaction evidence="4">
        <text>a (3R)-hydroxyacyl-[ACP] + NADP(+) = a 3-oxoacyl-[ACP] + NADPH + H(+)</text>
        <dbReference type="Rhea" id="RHEA:17397"/>
        <dbReference type="Rhea" id="RHEA-COMP:9916"/>
        <dbReference type="Rhea" id="RHEA-COMP:9945"/>
        <dbReference type="ChEBI" id="CHEBI:15378"/>
        <dbReference type="ChEBI" id="CHEBI:57783"/>
        <dbReference type="ChEBI" id="CHEBI:58349"/>
        <dbReference type="ChEBI" id="CHEBI:78776"/>
        <dbReference type="ChEBI" id="CHEBI:78827"/>
        <dbReference type="EC" id="1.1.1.100"/>
    </reaction>
</comment>
<keyword evidence="6" id="KW-0031">Aminopeptidase</keyword>
<evidence type="ECO:0000256" key="5">
    <source>
        <dbReference type="RuleBase" id="RU000363"/>
    </source>
</evidence>
<dbReference type="EC" id="1.1.1.100" evidence="2"/>
<gene>
    <name evidence="6" type="primary">METAP1_2</name>
    <name evidence="6" type="ORF">BGZ65_007420</name>
</gene>
<dbReference type="AlphaFoldDB" id="A0A9P6MFB2"/>
<keyword evidence="6" id="KW-0378">Hydrolase</keyword>
<dbReference type="GO" id="GO:0004316">
    <property type="term" value="F:3-oxoacyl-[acyl-carrier-protein] reductase (NADPH) activity"/>
    <property type="evidence" value="ECO:0007669"/>
    <property type="project" value="UniProtKB-EC"/>
</dbReference>
<name>A0A9P6MFB2_9FUNG</name>
<feature type="non-terminal residue" evidence="6">
    <location>
        <position position="387"/>
    </location>
</feature>
<dbReference type="SUPFAM" id="SSF51735">
    <property type="entry name" value="NAD(P)-binding Rossmann-fold domains"/>
    <property type="match status" value="1"/>
</dbReference>
<evidence type="ECO:0000256" key="3">
    <source>
        <dbReference type="ARBA" id="ARBA00022857"/>
    </source>
</evidence>
<dbReference type="PANTHER" id="PTHR42879">
    <property type="entry name" value="3-OXOACYL-(ACYL-CARRIER-PROTEIN) REDUCTASE"/>
    <property type="match status" value="1"/>
</dbReference>
<dbReference type="Gene3D" id="3.40.50.720">
    <property type="entry name" value="NAD(P)-binding Rossmann-like Domain"/>
    <property type="match status" value="2"/>
</dbReference>
<evidence type="ECO:0000256" key="2">
    <source>
        <dbReference type="ARBA" id="ARBA00012948"/>
    </source>
</evidence>
<dbReference type="OrthoDB" id="1393670at2759"/>
<keyword evidence="7" id="KW-1185">Reference proteome</keyword>
<accession>A0A9P6MFB2</accession>
<evidence type="ECO:0000313" key="6">
    <source>
        <dbReference type="EMBL" id="KAF9997001.1"/>
    </source>
</evidence>
<keyword evidence="6" id="KW-0645">Protease</keyword>
<dbReference type="Proteomes" id="UP000749646">
    <property type="component" value="Unassembled WGS sequence"/>
</dbReference>
<dbReference type="PRINTS" id="PR00081">
    <property type="entry name" value="GDHRDH"/>
</dbReference>
<dbReference type="EMBL" id="JAAAHW010001073">
    <property type="protein sequence ID" value="KAF9997001.1"/>
    <property type="molecule type" value="Genomic_DNA"/>
</dbReference>
<dbReference type="Pfam" id="PF00106">
    <property type="entry name" value="adh_short"/>
    <property type="match status" value="1"/>
</dbReference>
<reference evidence="6" key="1">
    <citation type="journal article" date="2020" name="Fungal Divers.">
        <title>Resolving the Mortierellaceae phylogeny through synthesis of multi-gene phylogenetics and phylogenomics.</title>
        <authorList>
            <person name="Vandepol N."/>
            <person name="Liber J."/>
            <person name="Desiro A."/>
            <person name="Na H."/>
            <person name="Kennedy M."/>
            <person name="Barry K."/>
            <person name="Grigoriev I.V."/>
            <person name="Miller A.N."/>
            <person name="O'Donnell K."/>
            <person name="Stajich J.E."/>
            <person name="Bonito G."/>
        </authorList>
    </citation>
    <scope>NUCLEOTIDE SEQUENCE</scope>
    <source>
        <strain evidence="6">MES-2147</strain>
    </source>
</reference>
<dbReference type="GO" id="GO:0032787">
    <property type="term" value="P:monocarboxylic acid metabolic process"/>
    <property type="evidence" value="ECO:0007669"/>
    <property type="project" value="UniProtKB-ARBA"/>
</dbReference>
<dbReference type="InterPro" id="IPR020904">
    <property type="entry name" value="Sc_DH/Rdtase_CS"/>
</dbReference>
<comment type="caution">
    <text evidence="6">The sequence shown here is derived from an EMBL/GenBank/DDBJ whole genome shotgun (WGS) entry which is preliminary data.</text>
</comment>
<evidence type="ECO:0000313" key="7">
    <source>
        <dbReference type="Proteomes" id="UP000749646"/>
    </source>
</evidence>
<dbReference type="PROSITE" id="PS00061">
    <property type="entry name" value="ADH_SHORT"/>
    <property type="match status" value="1"/>
</dbReference>
<dbReference type="InterPro" id="IPR050259">
    <property type="entry name" value="SDR"/>
</dbReference>
<dbReference type="SUPFAM" id="SSF51905">
    <property type="entry name" value="FAD/NAD(P)-binding domain"/>
    <property type="match status" value="1"/>
</dbReference>
<proteinExistence type="inferred from homology"/>
<dbReference type="InterPro" id="IPR036188">
    <property type="entry name" value="FAD/NAD-bd_sf"/>
</dbReference>
<dbReference type="InterPro" id="IPR036291">
    <property type="entry name" value="NAD(P)-bd_dom_sf"/>
</dbReference>